<dbReference type="InterPro" id="IPR005548">
    <property type="entry name" value="Cell_div_FtsQ/DivIB_C"/>
</dbReference>
<reference evidence="10" key="1">
    <citation type="submission" date="2023-02" db="EMBL/GenBank/DDBJ databases">
        <title>Description of Roseinatronobacter alkalisoli sp. nov., an alkaliphilic bacerium isolated from soda soil.</title>
        <authorList>
            <person name="Wei W."/>
        </authorList>
    </citation>
    <scope>NUCLEOTIDE SEQUENCE</scope>
    <source>
        <strain evidence="10">HJB301</strain>
    </source>
</reference>
<dbReference type="GO" id="GO:0051301">
    <property type="term" value="P:cell division"/>
    <property type="evidence" value="ECO:0007669"/>
    <property type="project" value="UniProtKB-KW"/>
</dbReference>
<keyword evidence="7" id="KW-0472">Membrane</keyword>
<dbReference type="Pfam" id="PF03799">
    <property type="entry name" value="FtsQ_DivIB_C"/>
    <property type="match status" value="1"/>
</dbReference>
<gene>
    <name evidence="7" type="primary">ftsQ</name>
    <name evidence="10" type="ORF">PUT78_03095</name>
</gene>
<comment type="similarity">
    <text evidence="7">Belongs to the FtsQ/DivIB family. FtsQ subfamily.</text>
</comment>
<keyword evidence="3 7" id="KW-0132">Cell division</keyword>
<comment type="caution">
    <text evidence="10">The sequence shown here is derived from an EMBL/GenBank/DDBJ whole genome shotgun (WGS) entry which is preliminary data.</text>
</comment>
<feature type="compositionally biased region" description="Basic and acidic residues" evidence="8">
    <location>
        <begin position="8"/>
        <end position="26"/>
    </location>
</feature>
<dbReference type="RefSeq" id="WP_274350636.1">
    <property type="nucleotide sequence ID" value="NZ_JAQZSM010000002.1"/>
</dbReference>
<keyword evidence="4 7" id="KW-0812">Transmembrane</keyword>
<keyword evidence="6 7" id="KW-0131">Cell cycle</keyword>
<comment type="subcellular location">
    <subcellularLocation>
        <location evidence="7">Cell inner membrane</location>
        <topology evidence="7">Single-pass type II membrane protein</topology>
    </subcellularLocation>
    <text evidence="7">Localizes to the division septum.</text>
</comment>
<feature type="region of interest" description="Disordered" evidence="8">
    <location>
        <begin position="1"/>
        <end position="29"/>
    </location>
</feature>
<evidence type="ECO:0000313" key="10">
    <source>
        <dbReference type="EMBL" id="MDD7970075.1"/>
    </source>
</evidence>
<name>A0ABT5T4N7_9RHOB</name>
<evidence type="ECO:0000256" key="5">
    <source>
        <dbReference type="ARBA" id="ARBA00022989"/>
    </source>
</evidence>
<proteinExistence type="inferred from homology"/>
<sequence>MRPLDQFDQSHDDCLVDNHDDGHDSDAPVSALTPELSFWDHLGATRADEYAQDDILTGIPLPDVPVPEPTLLSRVDMAPPQSMPQHGFTRLDETLRAQEATADPARPAPPQIPLRADMRGPGGPAGLPPAQPTARREPHAPPRGPAAKNRRKAARQPSRFSYRIQRLWLTPLYRRAIKIGLPVAASVVAIVATLASEDRRMAIVAQGDAVYSAFVDRPDFMVTELRLPDLAPELEDAIRTAISPELPKSSWRLDLEDLRARIEVLDAIRVADLRLLPDGVLAVAVTERVPAILWRSSDGLEVLDIEGKRIGFAPDRHILPDLPVIAGEGGGAHVIEALDLFEAASPLGARVRGLVRVGERRWDVVLDREQRIKLPETGAIAALEHVIALEQAQDLLSRDLIAADMRNPGRPILQISEGAMETIRAIRSQNTEALQ</sequence>
<keyword evidence="11" id="KW-1185">Reference proteome</keyword>
<evidence type="ECO:0000256" key="7">
    <source>
        <dbReference type="HAMAP-Rule" id="MF_00911"/>
    </source>
</evidence>
<evidence type="ECO:0000256" key="4">
    <source>
        <dbReference type="ARBA" id="ARBA00022692"/>
    </source>
</evidence>
<feature type="region of interest" description="Disordered" evidence="8">
    <location>
        <begin position="100"/>
        <end position="158"/>
    </location>
</feature>
<organism evidence="10 11">
    <name type="scientific">Roseinatronobacter alkalisoli</name>
    <dbReference type="NCBI Taxonomy" id="3028235"/>
    <lineage>
        <taxon>Bacteria</taxon>
        <taxon>Pseudomonadati</taxon>
        <taxon>Pseudomonadota</taxon>
        <taxon>Alphaproteobacteria</taxon>
        <taxon>Rhodobacterales</taxon>
        <taxon>Paracoccaceae</taxon>
        <taxon>Roseinatronobacter</taxon>
    </lineage>
</organism>
<protein>
    <recommendedName>
        <fullName evidence="7">Cell division protein FtsQ</fullName>
    </recommendedName>
</protein>
<accession>A0ABT5T4N7</accession>
<dbReference type="Proteomes" id="UP001431784">
    <property type="component" value="Unassembled WGS sequence"/>
</dbReference>
<evidence type="ECO:0000256" key="3">
    <source>
        <dbReference type="ARBA" id="ARBA00022618"/>
    </source>
</evidence>
<evidence type="ECO:0000256" key="8">
    <source>
        <dbReference type="SAM" id="MobiDB-lite"/>
    </source>
</evidence>
<evidence type="ECO:0000256" key="6">
    <source>
        <dbReference type="ARBA" id="ARBA00023306"/>
    </source>
</evidence>
<keyword evidence="2 7" id="KW-0997">Cell inner membrane</keyword>
<feature type="domain" description="Cell division protein FtsQ/DivIB C-terminal" evidence="9">
    <location>
        <begin position="293"/>
        <end position="406"/>
    </location>
</feature>
<comment type="function">
    <text evidence="7">Essential cell division protein.</text>
</comment>
<dbReference type="InterPro" id="IPR026579">
    <property type="entry name" value="FtsQ"/>
</dbReference>
<keyword evidence="1 7" id="KW-1003">Cell membrane</keyword>
<evidence type="ECO:0000259" key="9">
    <source>
        <dbReference type="Pfam" id="PF03799"/>
    </source>
</evidence>
<evidence type="ECO:0000256" key="2">
    <source>
        <dbReference type="ARBA" id="ARBA00022519"/>
    </source>
</evidence>
<dbReference type="EMBL" id="JAQZSM010000002">
    <property type="protein sequence ID" value="MDD7970075.1"/>
    <property type="molecule type" value="Genomic_DNA"/>
</dbReference>
<keyword evidence="5 7" id="KW-1133">Transmembrane helix</keyword>
<evidence type="ECO:0000256" key="1">
    <source>
        <dbReference type="ARBA" id="ARBA00022475"/>
    </source>
</evidence>
<dbReference type="HAMAP" id="MF_00911">
    <property type="entry name" value="FtsQ_subfam"/>
    <property type="match status" value="1"/>
</dbReference>
<dbReference type="PANTHER" id="PTHR35851:SF1">
    <property type="entry name" value="CELL DIVISION PROTEIN FTSQ"/>
    <property type="match status" value="1"/>
</dbReference>
<dbReference type="PANTHER" id="PTHR35851">
    <property type="entry name" value="CELL DIVISION PROTEIN FTSQ"/>
    <property type="match status" value="1"/>
</dbReference>
<evidence type="ECO:0000313" key="11">
    <source>
        <dbReference type="Proteomes" id="UP001431784"/>
    </source>
</evidence>